<comment type="caution">
    <text evidence="1">The sequence shown here is derived from an EMBL/GenBank/DDBJ whole genome shotgun (WGS) entry which is preliminary data.</text>
</comment>
<reference evidence="1 2" key="1">
    <citation type="submission" date="2016-06" db="EMBL/GenBank/DDBJ databases">
        <authorList>
            <person name="Varghese N."/>
            <person name="Submissions Spin"/>
        </authorList>
    </citation>
    <scope>NUCLEOTIDE SEQUENCE [LARGE SCALE GENOMIC DNA]</scope>
    <source>
        <strain evidence="1 2">DSM 45142</strain>
    </source>
</reference>
<dbReference type="Proteomes" id="UP000199405">
    <property type="component" value="Unassembled WGS sequence"/>
</dbReference>
<evidence type="ECO:0000313" key="2">
    <source>
        <dbReference type="Proteomes" id="UP000199405"/>
    </source>
</evidence>
<evidence type="ECO:0000313" key="1">
    <source>
        <dbReference type="EMBL" id="SCF01039.1"/>
    </source>
</evidence>
<proteinExistence type="predicted"/>
<accession>A0ABY0KQP2</accession>
<dbReference type="EMBL" id="FMCQ01000007">
    <property type="protein sequence ID" value="SCF01039.1"/>
    <property type="molecule type" value="Genomic_DNA"/>
</dbReference>
<sequence length="264" mass="29072">MIDELEVRIADLRSRVRRALADGDRAAAIDLRAQLREAEYAWDVALQELAPIQPVRATSALPGATSLLPVREQVHQVLTLLTVASAPKMIVAVHEAFFSGDLVATQLTSLRRDERNSFETSPHARPYYLCNALTADRLTPVRALVAVSSWPLDRRMIGPLSARVDFLTAAIRIGEHLDRIGDPSPQARRLLWRFASNIPGAASPFEAAEPTSVISAARAELEVHDSEDRRHREAAGQRARKQLGEVEQLFGAQPMGILRSASPQ</sequence>
<organism evidence="1 2">
    <name type="scientific">Micromonospora tulbaghiae</name>
    <dbReference type="NCBI Taxonomy" id="479978"/>
    <lineage>
        <taxon>Bacteria</taxon>
        <taxon>Bacillati</taxon>
        <taxon>Actinomycetota</taxon>
        <taxon>Actinomycetes</taxon>
        <taxon>Micromonosporales</taxon>
        <taxon>Micromonosporaceae</taxon>
        <taxon>Micromonospora</taxon>
    </lineage>
</organism>
<keyword evidence="2" id="KW-1185">Reference proteome</keyword>
<protein>
    <submittedName>
        <fullName evidence="1">Uncharacterized protein</fullName>
    </submittedName>
</protein>
<name>A0ABY0KQP2_9ACTN</name>
<gene>
    <name evidence="1" type="ORF">GA0070562_5088</name>
</gene>